<name>A0A1F6TRK9_9PROT</name>
<keyword evidence="3" id="KW-0411">Iron-sulfur</keyword>
<comment type="caution">
    <text evidence="5">The sequence shown here is derived from an EMBL/GenBank/DDBJ whole genome shotgun (WGS) entry which is preliminary data.</text>
</comment>
<dbReference type="EMBL" id="MFSU01000046">
    <property type="protein sequence ID" value="OGI47783.1"/>
    <property type="molecule type" value="Genomic_DNA"/>
</dbReference>
<reference evidence="5 6" key="1">
    <citation type="journal article" date="2016" name="Nat. Commun.">
        <title>Thousands of microbial genomes shed light on interconnected biogeochemical processes in an aquifer system.</title>
        <authorList>
            <person name="Anantharaman K."/>
            <person name="Brown C.T."/>
            <person name="Hug L.A."/>
            <person name="Sharon I."/>
            <person name="Castelle C.J."/>
            <person name="Probst A.J."/>
            <person name="Thomas B.C."/>
            <person name="Singh A."/>
            <person name="Wilkins M.J."/>
            <person name="Karaoz U."/>
            <person name="Brodie E.L."/>
            <person name="Williams K.H."/>
            <person name="Hubbard S.S."/>
            <person name="Banfield J.F."/>
        </authorList>
    </citation>
    <scope>NUCLEOTIDE SEQUENCE [LARGE SCALE GENOMIC DNA]</scope>
</reference>
<evidence type="ECO:0000313" key="5">
    <source>
        <dbReference type="EMBL" id="OGI47783.1"/>
    </source>
</evidence>
<dbReference type="GO" id="GO:0051536">
    <property type="term" value="F:iron-sulfur cluster binding"/>
    <property type="evidence" value="ECO:0007669"/>
    <property type="project" value="UniProtKB-KW"/>
</dbReference>
<dbReference type="AlphaFoldDB" id="A0A1F6TRK9"/>
<evidence type="ECO:0000259" key="4">
    <source>
        <dbReference type="PROSITE" id="PS51379"/>
    </source>
</evidence>
<dbReference type="Gene3D" id="1.10.1060.10">
    <property type="entry name" value="Alpha-helical ferredoxin"/>
    <property type="match status" value="1"/>
</dbReference>
<gene>
    <name evidence="5" type="ORF">A2151_01170</name>
</gene>
<evidence type="ECO:0000256" key="2">
    <source>
        <dbReference type="ARBA" id="ARBA00023004"/>
    </source>
</evidence>
<dbReference type="PANTHER" id="PTHR40447">
    <property type="entry name" value="ANAEROBIC SULFITE REDUCTASE SUBUNIT A"/>
    <property type="match status" value="1"/>
</dbReference>
<dbReference type="PROSITE" id="PS51379">
    <property type="entry name" value="4FE4S_FER_2"/>
    <property type="match status" value="2"/>
</dbReference>
<dbReference type="InterPro" id="IPR009051">
    <property type="entry name" value="Helical_ferredxn"/>
</dbReference>
<dbReference type="Proteomes" id="UP000178885">
    <property type="component" value="Unassembled WGS sequence"/>
</dbReference>
<feature type="domain" description="4Fe-4S ferredoxin-type" evidence="4">
    <location>
        <begin position="330"/>
        <end position="358"/>
    </location>
</feature>
<accession>A0A1F6TRK9</accession>
<dbReference type="InterPro" id="IPR017896">
    <property type="entry name" value="4Fe4S_Fe-S-bd"/>
</dbReference>
<dbReference type="PROSITE" id="PS00198">
    <property type="entry name" value="4FE4S_FER_1"/>
    <property type="match status" value="2"/>
</dbReference>
<dbReference type="STRING" id="1817760.A2151_01170"/>
<dbReference type="GO" id="GO:0046872">
    <property type="term" value="F:metal ion binding"/>
    <property type="evidence" value="ECO:0007669"/>
    <property type="project" value="UniProtKB-KW"/>
</dbReference>
<evidence type="ECO:0000313" key="6">
    <source>
        <dbReference type="Proteomes" id="UP000178885"/>
    </source>
</evidence>
<organism evidence="5 6">
    <name type="scientific">Candidatus Muproteobacteria bacterium RBG_16_65_34</name>
    <dbReference type="NCBI Taxonomy" id="1817760"/>
    <lineage>
        <taxon>Bacteria</taxon>
        <taxon>Pseudomonadati</taxon>
        <taxon>Pseudomonadota</taxon>
        <taxon>Candidatus Muproteobacteria</taxon>
    </lineage>
</organism>
<sequence>MAEPTFLPRASFQTLLDALARAGYRCIGPQRRDGAIVYDTLRGPEDLPQGARDIQSPGRYRIERPDGPRCFAWANGPQALKPFLFAPRESLWRSERDAGSAINFAEVRPASEPLAVIGARACDLAALKLQDRHFLEGPFADAAYGARREQLFLVAIHCTHPADTCFCVSTGDGPRATDGFDLALSELDDGFLVQAGSEKGAAVAAQLPLEKSAPAQRDAAEREIGAAAQKQARRLPGRNLRDALFANLEHPRWEEVAARCLSCGNCTSVCPTCFCHSESDRPSLDGTVSVHVREWDSCFTQGHSYIHGIVIRADTRTRYRQWLTHKLGSWHDQYGRSGCVGCGRCITWCPVGIDITAEVAVICSAEFGVRSAE</sequence>
<keyword evidence="1" id="KW-0479">Metal-binding</keyword>
<dbReference type="SUPFAM" id="SSF46548">
    <property type="entry name" value="alpha-helical ferredoxin"/>
    <property type="match status" value="1"/>
</dbReference>
<evidence type="ECO:0000256" key="1">
    <source>
        <dbReference type="ARBA" id="ARBA00022723"/>
    </source>
</evidence>
<dbReference type="PANTHER" id="PTHR40447:SF1">
    <property type="entry name" value="ANAEROBIC SULFITE REDUCTASE SUBUNIT A"/>
    <property type="match status" value="1"/>
</dbReference>
<proteinExistence type="predicted"/>
<evidence type="ECO:0000256" key="3">
    <source>
        <dbReference type="ARBA" id="ARBA00023014"/>
    </source>
</evidence>
<dbReference type="InterPro" id="IPR017900">
    <property type="entry name" value="4Fe4S_Fe_S_CS"/>
</dbReference>
<feature type="domain" description="4Fe-4S ferredoxin-type" evidence="4">
    <location>
        <begin position="249"/>
        <end position="281"/>
    </location>
</feature>
<protein>
    <submittedName>
        <fullName evidence="5">Sulfite reductase subunit A</fullName>
    </submittedName>
</protein>
<dbReference type="Pfam" id="PF17179">
    <property type="entry name" value="Fer4_22"/>
    <property type="match status" value="1"/>
</dbReference>
<keyword evidence="2" id="KW-0408">Iron</keyword>